<protein>
    <submittedName>
        <fullName evidence="2">Uncharacterized protein</fullName>
    </submittedName>
</protein>
<organism evidence="2 3">
    <name type="scientific">Mesorhizobium calcicola</name>
    <dbReference type="NCBI Taxonomy" id="1300310"/>
    <lineage>
        <taxon>Bacteria</taxon>
        <taxon>Pseudomonadati</taxon>
        <taxon>Pseudomonadota</taxon>
        <taxon>Alphaproteobacteria</taxon>
        <taxon>Hyphomicrobiales</taxon>
        <taxon>Phyllobacteriaceae</taxon>
        <taxon>Mesorhizobium</taxon>
    </lineage>
</organism>
<dbReference type="RefSeq" id="WP_379018114.1">
    <property type="nucleotide sequence ID" value="NZ_JBHUGY010000017.1"/>
</dbReference>
<proteinExistence type="predicted"/>
<evidence type="ECO:0000313" key="3">
    <source>
        <dbReference type="Proteomes" id="UP001597349"/>
    </source>
</evidence>
<name>A0ABW4W9P8_9HYPH</name>
<keyword evidence="1" id="KW-1133">Transmembrane helix</keyword>
<reference evidence="3" key="1">
    <citation type="journal article" date="2019" name="Int. J. Syst. Evol. Microbiol.">
        <title>The Global Catalogue of Microorganisms (GCM) 10K type strain sequencing project: providing services to taxonomists for standard genome sequencing and annotation.</title>
        <authorList>
            <consortium name="The Broad Institute Genomics Platform"/>
            <consortium name="The Broad Institute Genome Sequencing Center for Infectious Disease"/>
            <person name="Wu L."/>
            <person name="Ma J."/>
        </authorList>
    </citation>
    <scope>NUCLEOTIDE SEQUENCE [LARGE SCALE GENOMIC DNA]</scope>
    <source>
        <strain evidence="3">CGMCC 1.16226</strain>
    </source>
</reference>
<comment type="caution">
    <text evidence="2">The sequence shown here is derived from an EMBL/GenBank/DDBJ whole genome shotgun (WGS) entry which is preliminary data.</text>
</comment>
<accession>A0ABW4W9P8</accession>
<sequence>MHIADQSGAPSAQRKPFYAQLYVQVLVAITSASCSVTSIRRSARA</sequence>
<keyword evidence="1" id="KW-0472">Membrane</keyword>
<dbReference type="Proteomes" id="UP001597349">
    <property type="component" value="Unassembled WGS sequence"/>
</dbReference>
<keyword evidence="1" id="KW-0812">Transmembrane</keyword>
<evidence type="ECO:0000313" key="2">
    <source>
        <dbReference type="EMBL" id="MFD2053359.1"/>
    </source>
</evidence>
<dbReference type="EMBL" id="JBHUGY010000017">
    <property type="protein sequence ID" value="MFD2053359.1"/>
    <property type="molecule type" value="Genomic_DNA"/>
</dbReference>
<keyword evidence="3" id="KW-1185">Reference proteome</keyword>
<gene>
    <name evidence="2" type="ORF">ACFSQT_09765</name>
</gene>
<feature type="transmembrane region" description="Helical" evidence="1">
    <location>
        <begin position="21"/>
        <end position="39"/>
    </location>
</feature>
<evidence type="ECO:0000256" key="1">
    <source>
        <dbReference type="SAM" id="Phobius"/>
    </source>
</evidence>